<evidence type="ECO:0000313" key="3">
    <source>
        <dbReference type="Proteomes" id="UP000075670"/>
    </source>
</evidence>
<reference evidence="2 3" key="1">
    <citation type="submission" date="2016-02" db="EMBL/GenBank/DDBJ databases">
        <title>Genome sequence of Moorella mulderi DSM 14980.</title>
        <authorList>
            <person name="Poehlein A."/>
            <person name="Daniel R."/>
        </authorList>
    </citation>
    <scope>NUCLEOTIDE SEQUENCE [LARGE SCALE GENOMIC DNA]</scope>
    <source>
        <strain evidence="2 3">DSM 14980</strain>
    </source>
</reference>
<dbReference type="RefSeq" id="WP_084785503.1">
    <property type="nucleotide sequence ID" value="NZ_LTBC01000003.1"/>
</dbReference>
<gene>
    <name evidence="2" type="ORF">MOMUL_12810</name>
</gene>
<keyword evidence="3" id="KW-1185">Reference proteome</keyword>
<feature type="region of interest" description="Disordered" evidence="1">
    <location>
        <begin position="77"/>
        <end position="99"/>
    </location>
</feature>
<evidence type="ECO:0000256" key="1">
    <source>
        <dbReference type="SAM" id="MobiDB-lite"/>
    </source>
</evidence>
<dbReference type="Proteomes" id="UP000075670">
    <property type="component" value="Unassembled WGS sequence"/>
</dbReference>
<dbReference type="OrthoDB" id="1725833at2"/>
<feature type="compositionally biased region" description="Polar residues" evidence="1">
    <location>
        <begin position="90"/>
        <end position="99"/>
    </location>
</feature>
<proteinExistence type="predicted"/>
<evidence type="ECO:0000313" key="2">
    <source>
        <dbReference type="EMBL" id="KYH32679.1"/>
    </source>
</evidence>
<name>A0A151AYE9_9FIRM</name>
<protein>
    <submittedName>
        <fullName evidence="2">Uncharacterized protein</fullName>
    </submittedName>
</protein>
<comment type="caution">
    <text evidence="2">The sequence shown here is derived from an EMBL/GenBank/DDBJ whole genome shotgun (WGS) entry which is preliminary data.</text>
</comment>
<dbReference type="EMBL" id="LTBC01000003">
    <property type="protein sequence ID" value="KYH32679.1"/>
    <property type="molecule type" value="Genomic_DNA"/>
</dbReference>
<sequence>MDTIQVKRRQNEKKFGNWDELPNGGRRYWYDVPGRRGWSARYVKEVDSNENTIYFYQEIYDNRRQLVEVHRKYPVDQGHEKVSEVEESDNQTGCGQQAN</sequence>
<accession>A0A151AYE9</accession>
<dbReference type="AlphaFoldDB" id="A0A151AYE9"/>
<organism evidence="2 3">
    <name type="scientific">Moorella mulderi DSM 14980</name>
    <dbReference type="NCBI Taxonomy" id="1122241"/>
    <lineage>
        <taxon>Bacteria</taxon>
        <taxon>Bacillati</taxon>
        <taxon>Bacillota</taxon>
        <taxon>Clostridia</taxon>
        <taxon>Neomoorellales</taxon>
        <taxon>Neomoorellaceae</taxon>
        <taxon>Neomoorella</taxon>
    </lineage>
</organism>